<accession>J7KZM2</accession>
<name>J7KZM2_NOCAA</name>
<evidence type="ECO:0000313" key="2">
    <source>
        <dbReference type="Proteomes" id="UP000003779"/>
    </source>
</evidence>
<protein>
    <submittedName>
        <fullName evidence="1">Uncharacterized protein</fullName>
    </submittedName>
</protein>
<dbReference type="EMBL" id="CP003788">
    <property type="protein sequence ID" value="AFR05971.1"/>
    <property type="molecule type" value="Genomic_DNA"/>
</dbReference>
<reference evidence="2" key="2">
    <citation type="submission" date="2012-08" db="EMBL/GenBank/DDBJ databases">
        <title>Whole-genome sequence of Nocardiopsis alba strain ATCC BAA-2165 associated with honeybees.</title>
        <authorList>
            <person name="Qiao J."/>
            <person name="Chen L."/>
            <person name="Li Y."/>
            <person name="Wang J."/>
            <person name="Zhang W."/>
            <person name="Chen S."/>
        </authorList>
    </citation>
    <scope>NUCLEOTIDE SEQUENCE [LARGE SCALE GENOMIC DNA]</scope>
    <source>
        <strain evidence="2">ATCC BAA-2165 / BE74</strain>
    </source>
</reference>
<gene>
    <name evidence="1" type="ordered locus">B005_2928</name>
</gene>
<proteinExistence type="predicted"/>
<dbReference type="Proteomes" id="UP000003779">
    <property type="component" value="Chromosome"/>
</dbReference>
<reference evidence="1 2" key="1">
    <citation type="journal article" date="2012" name="J. Bacteriol.">
        <title>Whole-Genome Sequence of Nocardiopsis alba Strain ATCC BAA-2165, Associated with Honeybees.</title>
        <authorList>
            <person name="Qiao J."/>
            <person name="Chen L."/>
            <person name="Li Y."/>
            <person name="Wang J."/>
            <person name="Zhang W."/>
            <person name="Chen S."/>
        </authorList>
    </citation>
    <scope>NUCLEOTIDE SEQUENCE [LARGE SCALE GENOMIC DNA]</scope>
    <source>
        <strain evidence="2">ATCC BAA-2165 / BE74</strain>
    </source>
</reference>
<dbReference type="HOGENOM" id="CLU_1347746_0_0_11"/>
<organism evidence="1 2">
    <name type="scientific">Nocardiopsis alba (strain ATCC BAA-2165 / BE74)</name>
    <dbReference type="NCBI Taxonomy" id="1205910"/>
    <lineage>
        <taxon>Bacteria</taxon>
        <taxon>Bacillati</taxon>
        <taxon>Actinomycetota</taxon>
        <taxon>Actinomycetes</taxon>
        <taxon>Streptosporangiales</taxon>
        <taxon>Nocardiopsidaceae</taxon>
        <taxon>Nocardiopsis</taxon>
    </lineage>
</organism>
<sequence length="203" mass="21647">MLRVRVPETIDQLFLEIRVFLHLLEEVFFELVGRSHRNVQIPVGQIDDLRVDVLLRVLLGVSGRRERFERVVAIGHLEIGGAVLRALQLPGVHEEGGDQQSLGVGSGRLAEFVGDLDQDGRGGFEIFGPGEIVYTVRAGGASGQGEPCRGDQAYGGENSFTGLHAGARSGELPFRAEGGYASTGGTARVIHPVDMGVSGSTDS</sequence>
<dbReference type="KEGG" id="nal:B005_2928"/>
<dbReference type="AlphaFoldDB" id="J7KZM2"/>
<dbReference type="RefSeq" id="WP_014908439.1">
    <property type="nucleotide sequence ID" value="NC_018524.1"/>
</dbReference>
<evidence type="ECO:0000313" key="1">
    <source>
        <dbReference type="EMBL" id="AFR05971.1"/>
    </source>
</evidence>